<dbReference type="EMBL" id="JBHMCE010000022">
    <property type="protein sequence ID" value="MFB9533921.1"/>
    <property type="molecule type" value="Genomic_DNA"/>
</dbReference>
<feature type="compositionally biased region" description="Basic and acidic residues" evidence="1">
    <location>
        <begin position="252"/>
        <end position="263"/>
    </location>
</feature>
<accession>A0ABV5QEK1</accession>
<feature type="region of interest" description="Disordered" evidence="1">
    <location>
        <begin position="233"/>
        <end position="276"/>
    </location>
</feature>
<reference evidence="2 3" key="1">
    <citation type="submission" date="2024-09" db="EMBL/GenBank/DDBJ databases">
        <authorList>
            <person name="Sun Q."/>
            <person name="Mori K."/>
        </authorList>
    </citation>
    <scope>NUCLEOTIDE SEQUENCE [LARGE SCALE GENOMIC DNA]</scope>
    <source>
        <strain evidence="2 3">JCM 3323</strain>
    </source>
</reference>
<name>A0ABV5QEK1_9ACTN</name>
<gene>
    <name evidence="2" type="ORF">ACFFRN_45620</name>
</gene>
<evidence type="ECO:0000313" key="3">
    <source>
        <dbReference type="Proteomes" id="UP001589646"/>
    </source>
</evidence>
<sequence>MSSLHDTGSAILGPDRAAAWVREHGGHLMDYAVHRLGEAAAPAAVAAALGASNWQAVPESVSERGLLIAALRRVCLADPACRDGYHPGTGPGLPDAELMERAWAVVDPLGVEALLLLFRHELTLADLSYALGLPAAEAHRLVTRTQDLIETLVSGLDALSRGRPTCEVLPPLAAAAFPDGSASARSDLLTHMIECSACNRPFNIHYTVPQMIDQVPVAPLSLARREQVLSLLPSVPDPAPPVVPRQAAPADSEGRPAGEDLDVRPPAIPTPGQDTPLFNALASRVWAREVLSPTDQATSPPPGRLAREEPAEAVSPAPEPRPRSRLPEALAAAGARTRRTAVKVAIMLVAGTAGMITGLQVLGPSPESPPETTFTPSAGDDALAGRLTLPPSIALDDFGRGTITLNVPGEPVSWRITAPGLAVTPSTGTSGDGDPAVIQVRALRFRHWCGDPSPTEVVLTVQGPSDSLTTRIRWKTC</sequence>
<dbReference type="RefSeq" id="WP_346119854.1">
    <property type="nucleotide sequence ID" value="NZ_BAAAXC010000009.1"/>
</dbReference>
<organism evidence="2 3">
    <name type="scientific">Nonomuraea roseola</name>
    <dbReference type="NCBI Taxonomy" id="46179"/>
    <lineage>
        <taxon>Bacteria</taxon>
        <taxon>Bacillati</taxon>
        <taxon>Actinomycetota</taxon>
        <taxon>Actinomycetes</taxon>
        <taxon>Streptosporangiales</taxon>
        <taxon>Streptosporangiaceae</taxon>
        <taxon>Nonomuraea</taxon>
    </lineage>
</organism>
<evidence type="ECO:0000256" key="1">
    <source>
        <dbReference type="SAM" id="MobiDB-lite"/>
    </source>
</evidence>
<dbReference type="Proteomes" id="UP001589646">
    <property type="component" value="Unassembled WGS sequence"/>
</dbReference>
<protein>
    <submittedName>
        <fullName evidence="2">Uncharacterized protein</fullName>
    </submittedName>
</protein>
<feature type="region of interest" description="Disordered" evidence="1">
    <location>
        <begin position="291"/>
        <end position="326"/>
    </location>
</feature>
<comment type="caution">
    <text evidence="2">The sequence shown here is derived from an EMBL/GenBank/DDBJ whole genome shotgun (WGS) entry which is preliminary data.</text>
</comment>
<proteinExistence type="predicted"/>
<keyword evidence="3" id="KW-1185">Reference proteome</keyword>
<evidence type="ECO:0000313" key="2">
    <source>
        <dbReference type="EMBL" id="MFB9533921.1"/>
    </source>
</evidence>